<dbReference type="InterPro" id="IPR000683">
    <property type="entry name" value="Gfo/Idh/MocA-like_OxRdtase_N"/>
</dbReference>
<evidence type="ECO:0000256" key="1">
    <source>
        <dbReference type="ARBA" id="ARBA00023027"/>
    </source>
</evidence>
<evidence type="ECO:0000313" key="5">
    <source>
        <dbReference type="Proteomes" id="UP001597277"/>
    </source>
</evidence>
<dbReference type="InterPro" id="IPR055170">
    <property type="entry name" value="GFO_IDH_MocA-like_dom"/>
</dbReference>
<dbReference type="InterPro" id="IPR051450">
    <property type="entry name" value="Gfo/Idh/MocA_Oxidoreductases"/>
</dbReference>
<dbReference type="SUPFAM" id="SSF51735">
    <property type="entry name" value="NAD(P)-binding Rossmann-fold domains"/>
    <property type="match status" value="1"/>
</dbReference>
<comment type="caution">
    <text evidence="4">The sequence shown here is derived from an EMBL/GenBank/DDBJ whole genome shotgun (WGS) entry which is preliminary data.</text>
</comment>
<accession>A0ABW4L5X1</accession>
<dbReference type="RefSeq" id="WP_388003776.1">
    <property type="nucleotide sequence ID" value="NZ_JBHUEE010000002.1"/>
</dbReference>
<feature type="domain" description="GFO/IDH/MocA-like oxidoreductase" evidence="3">
    <location>
        <begin position="128"/>
        <end position="248"/>
    </location>
</feature>
<dbReference type="Pfam" id="PF01408">
    <property type="entry name" value="GFO_IDH_MocA"/>
    <property type="match status" value="1"/>
</dbReference>
<dbReference type="InterPro" id="IPR036291">
    <property type="entry name" value="NAD(P)-bd_dom_sf"/>
</dbReference>
<evidence type="ECO:0000259" key="2">
    <source>
        <dbReference type="Pfam" id="PF01408"/>
    </source>
</evidence>
<gene>
    <name evidence="4" type="ORF">ACFSE6_06495</name>
</gene>
<dbReference type="Gene3D" id="3.30.360.10">
    <property type="entry name" value="Dihydrodipicolinate Reductase, domain 2"/>
    <property type="match status" value="1"/>
</dbReference>
<sequence>MRTEDGPRVALIGAGGIANAHIDAWLTLGADVRVYSHDGAGELVAAHGGGTVVDTRAEAFDGADVVDVATPTYTHGEVVRAAFAAGLDVICEKPLALTSAEAGELVEAARSAGLALYPAHVVRFFPAYAAMREHVAAGGVGEIAVQRFTRLGARPVKPWFADPRLSGGIVMDQMIHDLDFARWTAGEVVRVFARQSVTPDRTDRLGVVSAQVVLTHASGALSYVTGTWAAPGSAFRTTFEVAGSEGFVRHDSAEHAPLRLDTGAAGESHGLLPGTSFTEDPYLTELRELATAVRGGAPARVGAEDGVAAVRLAEAANASLLSGDAVELAPTLEGAA</sequence>
<dbReference type="Proteomes" id="UP001597277">
    <property type="component" value="Unassembled WGS sequence"/>
</dbReference>
<feature type="domain" description="Gfo/Idh/MocA-like oxidoreductase N-terminal" evidence="2">
    <location>
        <begin position="8"/>
        <end position="118"/>
    </location>
</feature>
<name>A0ABW4L5X1_9MICO</name>
<dbReference type="EMBL" id="JBHUEE010000002">
    <property type="protein sequence ID" value="MFD1717476.1"/>
    <property type="molecule type" value="Genomic_DNA"/>
</dbReference>
<organism evidence="4 5">
    <name type="scientific">Georgenia deserti</name>
    <dbReference type="NCBI Taxonomy" id="2093781"/>
    <lineage>
        <taxon>Bacteria</taxon>
        <taxon>Bacillati</taxon>
        <taxon>Actinomycetota</taxon>
        <taxon>Actinomycetes</taxon>
        <taxon>Micrococcales</taxon>
        <taxon>Bogoriellaceae</taxon>
        <taxon>Georgenia</taxon>
    </lineage>
</organism>
<evidence type="ECO:0000259" key="3">
    <source>
        <dbReference type="Pfam" id="PF22725"/>
    </source>
</evidence>
<proteinExistence type="predicted"/>
<dbReference type="Gene3D" id="3.40.50.720">
    <property type="entry name" value="NAD(P)-binding Rossmann-like Domain"/>
    <property type="match status" value="1"/>
</dbReference>
<evidence type="ECO:0000313" key="4">
    <source>
        <dbReference type="EMBL" id="MFD1717476.1"/>
    </source>
</evidence>
<protein>
    <submittedName>
        <fullName evidence="4">Gfo/Idh/MocA family protein</fullName>
    </submittedName>
</protein>
<keyword evidence="1" id="KW-0520">NAD</keyword>
<dbReference type="PANTHER" id="PTHR43377">
    <property type="entry name" value="BILIVERDIN REDUCTASE A"/>
    <property type="match status" value="1"/>
</dbReference>
<keyword evidence="5" id="KW-1185">Reference proteome</keyword>
<dbReference type="Pfam" id="PF22725">
    <property type="entry name" value="GFO_IDH_MocA_C3"/>
    <property type="match status" value="1"/>
</dbReference>
<reference evidence="5" key="1">
    <citation type="journal article" date="2019" name="Int. J. Syst. Evol. Microbiol.">
        <title>The Global Catalogue of Microorganisms (GCM) 10K type strain sequencing project: providing services to taxonomists for standard genome sequencing and annotation.</title>
        <authorList>
            <consortium name="The Broad Institute Genomics Platform"/>
            <consortium name="The Broad Institute Genome Sequencing Center for Infectious Disease"/>
            <person name="Wu L."/>
            <person name="Ma J."/>
        </authorList>
    </citation>
    <scope>NUCLEOTIDE SEQUENCE [LARGE SCALE GENOMIC DNA]</scope>
    <source>
        <strain evidence="5">JCM 17130</strain>
    </source>
</reference>
<dbReference type="SUPFAM" id="SSF55347">
    <property type="entry name" value="Glyceraldehyde-3-phosphate dehydrogenase-like, C-terminal domain"/>
    <property type="match status" value="1"/>
</dbReference>
<dbReference type="PANTHER" id="PTHR43377:SF1">
    <property type="entry name" value="BILIVERDIN REDUCTASE A"/>
    <property type="match status" value="1"/>
</dbReference>